<accession>A0A1Y3GBB5</accession>
<reference evidence="2 3" key="1">
    <citation type="submission" date="2016-12" db="EMBL/GenBank/DDBJ databases">
        <title>Discovery of methanogenic haloarchaea.</title>
        <authorList>
            <person name="Sorokin D.Y."/>
            <person name="Makarova K.S."/>
            <person name="Abbas B."/>
            <person name="Ferrer M."/>
            <person name="Golyshin P.N."/>
        </authorList>
    </citation>
    <scope>NUCLEOTIDE SEQUENCE [LARGE SCALE GENOMIC DNA]</scope>
    <source>
        <strain evidence="2">AMET1</strain>
    </source>
</reference>
<keyword evidence="1" id="KW-1133">Transmembrane helix</keyword>
<evidence type="ECO:0000313" key="3">
    <source>
        <dbReference type="Proteomes" id="UP000195137"/>
    </source>
</evidence>
<dbReference type="RefSeq" id="WP_086636813.1">
    <property type="nucleotide sequence ID" value="NZ_MRZU01000003.1"/>
</dbReference>
<evidence type="ECO:0000313" key="2">
    <source>
        <dbReference type="EMBL" id="OUJ18752.1"/>
    </source>
</evidence>
<gene>
    <name evidence="2" type="ORF">AMET1_0402</name>
</gene>
<protein>
    <submittedName>
        <fullName evidence="2">Uncharacterized protein</fullName>
    </submittedName>
</protein>
<dbReference type="EMBL" id="MRZU01000003">
    <property type="protein sequence ID" value="OUJ18752.1"/>
    <property type="molecule type" value="Genomic_DNA"/>
</dbReference>
<name>A0A1Y3GBB5_9EURY</name>
<keyword evidence="1" id="KW-0812">Transmembrane</keyword>
<dbReference type="Proteomes" id="UP000195137">
    <property type="component" value="Unassembled WGS sequence"/>
</dbReference>
<feature type="transmembrane region" description="Helical" evidence="1">
    <location>
        <begin position="41"/>
        <end position="59"/>
    </location>
</feature>
<keyword evidence="3" id="KW-1185">Reference proteome</keyword>
<sequence>MIDIIALFGSLLVLFFSALIFADGVLGSLGKSYIFKDIDNNFKIIVGLLFLILLTQNLFKITITIG</sequence>
<evidence type="ECO:0000256" key="1">
    <source>
        <dbReference type="SAM" id="Phobius"/>
    </source>
</evidence>
<comment type="caution">
    <text evidence="2">The sequence shown here is derived from an EMBL/GenBank/DDBJ whole genome shotgun (WGS) entry which is preliminary data.</text>
</comment>
<organism evidence="2 3">
    <name type="scientific">Methanonatronarchaeum thermophilum</name>
    <dbReference type="NCBI Taxonomy" id="1927129"/>
    <lineage>
        <taxon>Archaea</taxon>
        <taxon>Methanobacteriati</taxon>
        <taxon>Methanobacteriota</taxon>
        <taxon>Methanonatronarchaeia</taxon>
        <taxon>Methanonatronarchaeales</taxon>
        <taxon>Methanonatronarchaeaceae</taxon>
        <taxon>Methanonatronarchaeum</taxon>
    </lineage>
</organism>
<proteinExistence type="predicted"/>
<dbReference type="AlphaFoldDB" id="A0A1Y3GBB5"/>
<keyword evidence="1" id="KW-0472">Membrane</keyword>